<dbReference type="PROSITE" id="PS50878">
    <property type="entry name" value="RT_POL"/>
    <property type="match status" value="1"/>
</dbReference>
<evidence type="ECO:0000256" key="6">
    <source>
        <dbReference type="ARBA" id="ARBA00023268"/>
    </source>
</evidence>
<keyword evidence="9" id="KW-1185">Reference proteome</keyword>
<comment type="caution">
    <text evidence="8">The sequence shown here is derived from an EMBL/GenBank/DDBJ whole genome shotgun (WGS) entry which is preliminary data.</text>
</comment>
<evidence type="ECO:0000313" key="8">
    <source>
        <dbReference type="EMBL" id="KAJ8729020.1"/>
    </source>
</evidence>
<keyword evidence="3" id="KW-0540">Nuclease</keyword>
<evidence type="ECO:0000256" key="3">
    <source>
        <dbReference type="ARBA" id="ARBA00022722"/>
    </source>
</evidence>
<dbReference type="Pfam" id="PF17921">
    <property type="entry name" value="Integrase_H2C2"/>
    <property type="match status" value="1"/>
</dbReference>
<evidence type="ECO:0000256" key="1">
    <source>
        <dbReference type="ARBA" id="ARBA00012493"/>
    </source>
</evidence>
<dbReference type="InterPro" id="IPR041577">
    <property type="entry name" value="RT_RNaseH_2"/>
</dbReference>
<dbReference type="FunFam" id="3.10.20.370:FF:000001">
    <property type="entry name" value="Retrovirus-related Pol polyprotein from transposon 17.6-like protein"/>
    <property type="match status" value="1"/>
</dbReference>
<dbReference type="InterPro" id="IPR043502">
    <property type="entry name" value="DNA/RNA_pol_sf"/>
</dbReference>
<dbReference type="InterPro" id="IPR000477">
    <property type="entry name" value="RT_dom"/>
</dbReference>
<accession>A0AAD8DWV5</accession>
<feature type="domain" description="Reverse transcriptase" evidence="7">
    <location>
        <begin position="112"/>
        <end position="292"/>
    </location>
</feature>
<organism evidence="8 9">
    <name type="scientific">Mythimna separata</name>
    <name type="common">Oriental armyworm</name>
    <name type="synonym">Pseudaletia separata</name>
    <dbReference type="NCBI Taxonomy" id="271217"/>
    <lineage>
        <taxon>Eukaryota</taxon>
        <taxon>Metazoa</taxon>
        <taxon>Ecdysozoa</taxon>
        <taxon>Arthropoda</taxon>
        <taxon>Hexapoda</taxon>
        <taxon>Insecta</taxon>
        <taxon>Pterygota</taxon>
        <taxon>Neoptera</taxon>
        <taxon>Endopterygota</taxon>
        <taxon>Lepidoptera</taxon>
        <taxon>Glossata</taxon>
        <taxon>Ditrysia</taxon>
        <taxon>Noctuoidea</taxon>
        <taxon>Noctuidae</taxon>
        <taxon>Noctuinae</taxon>
        <taxon>Hadenini</taxon>
        <taxon>Mythimna</taxon>
    </lineage>
</organism>
<dbReference type="InterPro" id="IPR050951">
    <property type="entry name" value="Retrovirus_Pol_polyprotein"/>
</dbReference>
<evidence type="ECO:0000256" key="5">
    <source>
        <dbReference type="ARBA" id="ARBA00022918"/>
    </source>
</evidence>
<dbReference type="GO" id="GO:0003964">
    <property type="term" value="F:RNA-directed DNA polymerase activity"/>
    <property type="evidence" value="ECO:0007669"/>
    <property type="project" value="UniProtKB-KW"/>
</dbReference>
<proteinExistence type="predicted"/>
<dbReference type="Pfam" id="PF17919">
    <property type="entry name" value="RT_RNaseH_2"/>
    <property type="match status" value="1"/>
</dbReference>
<dbReference type="CDD" id="cd01647">
    <property type="entry name" value="RT_LTR"/>
    <property type="match status" value="1"/>
</dbReference>
<evidence type="ECO:0000259" key="7">
    <source>
        <dbReference type="PROSITE" id="PS50878"/>
    </source>
</evidence>
<dbReference type="PANTHER" id="PTHR37984:SF5">
    <property type="entry name" value="PROTEIN NYNRIN-LIKE"/>
    <property type="match status" value="1"/>
</dbReference>
<sequence>MPYSLILGHEFLANVIMVMNEGSVLLLPSDEEWMSKINCFTVGLSVIVGSTVSPTVKKEVLKCVDDYKPVQVKEAPIQLKIILKDDVPVAQKPRRLSLKEQQIVEDQVTEWLDNNIIRVSFSEYASPLVLVRKKDGSTRVCVDYRQVNKKMVKDEYPLPVIEDLIDKLRDSKVFSVLDLKNGFFHLKVSEESIPYTSFVTHHGQYEFLRAPFGLSNCPKYFMRFVSTIFRSLIDKGIMLVFIDDIIIPAKDEEQGVQRLKEVLSVASEYGLQINWKKANLICSEIEYLGHRIQNGEIRPSLEKTDAVMRYPEPKTTKQVHSFIGLTSYFRKYIENYAAIAKPLTDLLKQDAIFIFEEGQRNAFNILKQKLACGPVLKIYNPKLPTEVHTDASSIAYSAILLQQHPDSGLHAVQYMSRKTNDAEQRYSSYELEALAIIEAIKKFRHYLFGIHFKIVTDCQAFALTLKKKDLSAKIARRVLFLDQYDFVVEHRKCSSMRHVDALSRHPFVSVLVASLHDQVKDAQIQDEGLKAIIAIVKEKPYLDYWLENNILYKSDQKQLVIPRSMEKEVIRRVHANGHFGKRKMKELLVKDFYIKDIDKKIDDFIACCIPCLLATKKQGKQEGFLNPIQKEGIPLQTL</sequence>
<keyword evidence="6" id="KW-0511">Multifunctional enzyme</keyword>
<dbReference type="Pfam" id="PF00078">
    <property type="entry name" value="RVT_1"/>
    <property type="match status" value="1"/>
</dbReference>
<dbReference type="SUPFAM" id="SSF56672">
    <property type="entry name" value="DNA/RNA polymerases"/>
    <property type="match status" value="1"/>
</dbReference>
<dbReference type="InterPro" id="IPR043128">
    <property type="entry name" value="Rev_trsase/Diguanyl_cyclase"/>
</dbReference>
<keyword evidence="5" id="KW-0695">RNA-directed DNA polymerase</keyword>
<dbReference type="CDD" id="cd09274">
    <property type="entry name" value="RNase_HI_RT_Ty3"/>
    <property type="match status" value="1"/>
</dbReference>
<keyword evidence="4" id="KW-0378">Hydrolase</keyword>
<dbReference type="GO" id="GO:0004519">
    <property type="term" value="F:endonuclease activity"/>
    <property type="evidence" value="ECO:0007669"/>
    <property type="project" value="UniProtKB-KW"/>
</dbReference>
<dbReference type="Gene3D" id="1.10.340.70">
    <property type="match status" value="1"/>
</dbReference>
<dbReference type="EC" id="2.7.7.49" evidence="1"/>
<dbReference type="Gene3D" id="3.30.70.270">
    <property type="match status" value="2"/>
</dbReference>
<gene>
    <name evidence="8" type="ORF">PYW07_006716</name>
</gene>
<dbReference type="Proteomes" id="UP001231518">
    <property type="component" value="Chromosome 19"/>
</dbReference>
<dbReference type="InterPro" id="IPR041588">
    <property type="entry name" value="Integrase_H2C2"/>
</dbReference>
<name>A0AAD8DWV5_MYTSE</name>
<evidence type="ECO:0000313" key="9">
    <source>
        <dbReference type="Proteomes" id="UP001231518"/>
    </source>
</evidence>
<keyword evidence="2" id="KW-0548">Nucleotidyltransferase</keyword>
<dbReference type="PANTHER" id="PTHR37984">
    <property type="entry name" value="PROTEIN CBG26694"/>
    <property type="match status" value="1"/>
</dbReference>
<dbReference type="FunFam" id="3.30.70.270:FF:000026">
    <property type="entry name" value="Transposon Ty3-G Gag-Pol polyprotein"/>
    <property type="match status" value="1"/>
</dbReference>
<evidence type="ECO:0000256" key="2">
    <source>
        <dbReference type="ARBA" id="ARBA00022695"/>
    </source>
</evidence>
<protein>
    <recommendedName>
        <fullName evidence="1">RNA-directed DNA polymerase</fullName>
        <ecNumber evidence="1">2.7.7.49</ecNumber>
    </recommendedName>
</protein>
<keyword evidence="4" id="KW-0255">Endonuclease</keyword>
<keyword evidence="2" id="KW-0808">Transferase</keyword>
<reference evidence="8" key="1">
    <citation type="submission" date="2023-03" db="EMBL/GenBank/DDBJ databases">
        <title>Chromosome-level genomes of two armyworms, Mythimna separata and Mythimna loreyi, provide insights into the biosynthesis and reception of sex pheromones.</title>
        <authorList>
            <person name="Zhao H."/>
        </authorList>
    </citation>
    <scope>NUCLEOTIDE SEQUENCE</scope>
    <source>
        <strain evidence="8">BeijingLab</strain>
        <tissue evidence="8">Pupa</tissue>
    </source>
</reference>
<dbReference type="AlphaFoldDB" id="A0AAD8DWV5"/>
<dbReference type="EMBL" id="JARGEI010000007">
    <property type="protein sequence ID" value="KAJ8729020.1"/>
    <property type="molecule type" value="Genomic_DNA"/>
</dbReference>
<dbReference type="Gene3D" id="3.10.10.10">
    <property type="entry name" value="HIV Type 1 Reverse Transcriptase, subunit A, domain 1"/>
    <property type="match status" value="1"/>
</dbReference>
<evidence type="ECO:0000256" key="4">
    <source>
        <dbReference type="ARBA" id="ARBA00022759"/>
    </source>
</evidence>